<name>A0A552X4G6_9GAMM</name>
<dbReference type="EMBL" id="VJWL01000001">
    <property type="protein sequence ID" value="TRW49924.1"/>
    <property type="molecule type" value="Genomic_DNA"/>
</dbReference>
<dbReference type="Proteomes" id="UP000320359">
    <property type="component" value="Unassembled WGS sequence"/>
</dbReference>
<keyword evidence="3" id="KW-1185">Reference proteome</keyword>
<sequence length="93" mass="10317">MWVMSIIGVVWFSLSLICIFAFADTDIEAAVGWGLLGLAYAVPYAIVGVVTTKKKKETDASSTEELLKLHELKEKNILTEDEFQAKKRAILAK</sequence>
<evidence type="ECO:0000313" key="2">
    <source>
        <dbReference type="EMBL" id="TRW49924.1"/>
    </source>
</evidence>
<evidence type="ECO:0000313" key="3">
    <source>
        <dbReference type="Proteomes" id="UP000320359"/>
    </source>
</evidence>
<evidence type="ECO:0000256" key="1">
    <source>
        <dbReference type="SAM" id="Phobius"/>
    </source>
</evidence>
<dbReference type="AlphaFoldDB" id="A0A552X4G6"/>
<gene>
    <name evidence="2" type="ORF">FM042_03480</name>
</gene>
<dbReference type="OrthoDB" id="6269773at2"/>
<comment type="caution">
    <text evidence="2">The sequence shown here is derived from an EMBL/GenBank/DDBJ whole genome shotgun (WGS) entry which is preliminary data.</text>
</comment>
<keyword evidence="1" id="KW-1133">Transmembrane helix</keyword>
<organism evidence="2 3">
    <name type="scientific">Aliidiomarina halalkaliphila</name>
    <dbReference type="NCBI Taxonomy" id="2593535"/>
    <lineage>
        <taxon>Bacteria</taxon>
        <taxon>Pseudomonadati</taxon>
        <taxon>Pseudomonadota</taxon>
        <taxon>Gammaproteobacteria</taxon>
        <taxon>Alteromonadales</taxon>
        <taxon>Idiomarinaceae</taxon>
        <taxon>Aliidiomarina</taxon>
    </lineage>
</organism>
<keyword evidence="1" id="KW-0472">Membrane</keyword>
<accession>A0A552X4G6</accession>
<keyword evidence="1" id="KW-0812">Transmembrane</keyword>
<feature type="transmembrane region" description="Helical" evidence="1">
    <location>
        <begin position="33"/>
        <end position="52"/>
    </location>
</feature>
<proteinExistence type="predicted"/>
<protein>
    <submittedName>
        <fullName evidence="2">SHOCT domain-containing protein</fullName>
    </submittedName>
</protein>
<dbReference type="RefSeq" id="WP_143234353.1">
    <property type="nucleotide sequence ID" value="NZ_VJWL01000001.1"/>
</dbReference>
<reference evidence="2 3" key="1">
    <citation type="submission" date="2019-07" db="EMBL/GenBank/DDBJ databases">
        <authorList>
            <person name="Yang M."/>
            <person name="Zhao D."/>
            <person name="Xiang H."/>
        </authorList>
    </citation>
    <scope>NUCLEOTIDE SEQUENCE [LARGE SCALE GENOMIC DNA]</scope>
    <source>
        <strain evidence="2 3">IM1326</strain>
    </source>
</reference>